<dbReference type="PANTHER" id="PTHR33332">
    <property type="entry name" value="REVERSE TRANSCRIPTASE DOMAIN-CONTAINING PROTEIN"/>
    <property type="match status" value="1"/>
</dbReference>
<accession>A0A8B9CCP8</accession>
<dbReference type="Pfam" id="PF00078">
    <property type="entry name" value="RVT_1"/>
    <property type="match status" value="1"/>
</dbReference>
<dbReference type="GeneTree" id="ENSGT01150000286902"/>
<dbReference type="PROSITE" id="PS50878">
    <property type="entry name" value="RT_POL"/>
    <property type="match status" value="1"/>
</dbReference>
<dbReference type="AlphaFoldDB" id="A0A8B9CCP8"/>
<organism evidence="2 3">
    <name type="scientific">Anser brachyrhynchus</name>
    <name type="common">Pink-footed goose</name>
    <dbReference type="NCBI Taxonomy" id="132585"/>
    <lineage>
        <taxon>Eukaryota</taxon>
        <taxon>Metazoa</taxon>
        <taxon>Chordata</taxon>
        <taxon>Craniata</taxon>
        <taxon>Vertebrata</taxon>
        <taxon>Euteleostomi</taxon>
        <taxon>Archelosauria</taxon>
        <taxon>Archosauria</taxon>
        <taxon>Dinosauria</taxon>
        <taxon>Saurischia</taxon>
        <taxon>Theropoda</taxon>
        <taxon>Coelurosauria</taxon>
        <taxon>Aves</taxon>
        <taxon>Neognathae</taxon>
        <taxon>Galloanserae</taxon>
        <taxon>Anseriformes</taxon>
        <taxon>Anatidae</taxon>
        <taxon>Anserinae</taxon>
        <taxon>Anser</taxon>
    </lineage>
</organism>
<keyword evidence="3" id="KW-1185">Reference proteome</keyword>
<dbReference type="InterPro" id="IPR043502">
    <property type="entry name" value="DNA/RNA_pol_sf"/>
</dbReference>
<dbReference type="InterPro" id="IPR000477">
    <property type="entry name" value="RT_dom"/>
</dbReference>
<reference evidence="2" key="1">
    <citation type="submission" date="2025-08" db="UniProtKB">
        <authorList>
            <consortium name="Ensembl"/>
        </authorList>
    </citation>
    <scope>IDENTIFICATION</scope>
</reference>
<evidence type="ECO:0000313" key="3">
    <source>
        <dbReference type="Proteomes" id="UP000694426"/>
    </source>
</evidence>
<protein>
    <recommendedName>
        <fullName evidence="1">Reverse transcriptase domain-containing protein</fullName>
    </recommendedName>
</protein>
<feature type="domain" description="Reverse transcriptase" evidence="1">
    <location>
        <begin position="1"/>
        <end position="207"/>
    </location>
</feature>
<dbReference type="Ensembl" id="ENSABRT00000024257.1">
    <property type="protein sequence ID" value="ENSABRP00000017081.1"/>
    <property type="gene ID" value="ENSABRG00000014909.1"/>
</dbReference>
<name>A0A8B9CCP8_9AVES</name>
<sequence length="306" mass="34366">MEQLILGVVSSHIKDKRVIRGSQHGFTKGKSCLTNLIAFYEDITRWIDDGKAVDMVYLDFSKAFHAVSHSILTVKLRNCGLDDQVVKWTVNWLKERSQRVVVNGTELSWSPVSSGVPQRSVLGPVLFNIFISNLDEGIENTVSKFADDTKLGGVADTLEGCAAIQWDLNRLVNRVGRNSMKYNKGKCRVLHLGKNNPRHQYKLGTALLESSEGERDLGVLVDSGMTMSQHCALVAKKANGILGCIRRGVVSKLREVLLPLYSALVRPHLECCVHFWAPQFKKDRELLERVQRRAMRMIKGGEHLPF</sequence>
<dbReference type="SUPFAM" id="SSF56672">
    <property type="entry name" value="DNA/RNA polymerases"/>
    <property type="match status" value="1"/>
</dbReference>
<dbReference type="Proteomes" id="UP000694426">
    <property type="component" value="Unplaced"/>
</dbReference>
<evidence type="ECO:0000313" key="2">
    <source>
        <dbReference type="Ensembl" id="ENSABRP00000017081.1"/>
    </source>
</evidence>
<reference evidence="2" key="2">
    <citation type="submission" date="2025-09" db="UniProtKB">
        <authorList>
            <consortium name="Ensembl"/>
        </authorList>
    </citation>
    <scope>IDENTIFICATION</scope>
</reference>
<proteinExistence type="predicted"/>
<evidence type="ECO:0000259" key="1">
    <source>
        <dbReference type="PROSITE" id="PS50878"/>
    </source>
</evidence>